<organism evidence="1">
    <name type="scientific">mine drainage metagenome</name>
    <dbReference type="NCBI Taxonomy" id="410659"/>
    <lineage>
        <taxon>unclassified sequences</taxon>
        <taxon>metagenomes</taxon>
        <taxon>ecological metagenomes</taxon>
    </lineage>
</organism>
<name>T0ZHM5_9ZZZZ</name>
<dbReference type="Gene3D" id="2.60.40.1180">
    <property type="entry name" value="Golgi alpha-mannosidase II"/>
    <property type="match status" value="1"/>
</dbReference>
<dbReference type="EMBL" id="AUZZ01005960">
    <property type="protein sequence ID" value="EQD47806.1"/>
    <property type="molecule type" value="Genomic_DNA"/>
</dbReference>
<feature type="non-terminal residue" evidence="1">
    <location>
        <position position="1"/>
    </location>
</feature>
<dbReference type="PANTHER" id="PTHR43002">
    <property type="entry name" value="GLYCOGEN DEBRANCHING ENZYME"/>
    <property type="match status" value="1"/>
</dbReference>
<dbReference type="InterPro" id="IPR017853">
    <property type="entry name" value="GH"/>
</dbReference>
<comment type="caution">
    <text evidence="1">The sequence shown here is derived from an EMBL/GenBank/DDBJ whole genome shotgun (WGS) entry which is preliminary data.</text>
</comment>
<proteinExistence type="predicted"/>
<sequence>RKPHASINYVTSHDGFTMLDLVSYQNKHNEPNKEDGMDGTNENYSENFGIEGNSDDPVIVGKRIKRVKNYLITLMVSQGAPMFLGGDELLRTQLGNNNAYCQDNEVSWYNWSYNTHSDEIGTFLKRLIHIRKTTPCLRRKKFFSGDIIAETGTKDVHWFTPEGKAVSYSEWTDPGFKAFSTFISGLDAASQPEKAISPDIYLLFNAGKQSVEFTIPDSLESEWEMAINSFDSLESFPRKFSGRGITLPPDSSAILRSISHRNAKD</sequence>
<dbReference type="Gene3D" id="3.20.20.80">
    <property type="entry name" value="Glycosidases"/>
    <property type="match status" value="1"/>
</dbReference>
<evidence type="ECO:0000313" key="1">
    <source>
        <dbReference type="EMBL" id="EQD47806.1"/>
    </source>
</evidence>
<dbReference type="SUPFAM" id="SSF51011">
    <property type="entry name" value="Glycosyl hydrolase domain"/>
    <property type="match status" value="1"/>
</dbReference>
<dbReference type="AlphaFoldDB" id="T0ZHM5"/>
<reference evidence="1" key="1">
    <citation type="submission" date="2013-08" db="EMBL/GenBank/DDBJ databases">
        <authorList>
            <person name="Mendez C."/>
            <person name="Richter M."/>
            <person name="Ferrer M."/>
            <person name="Sanchez J."/>
        </authorList>
    </citation>
    <scope>NUCLEOTIDE SEQUENCE</scope>
</reference>
<dbReference type="SUPFAM" id="SSF51445">
    <property type="entry name" value="(Trans)glycosidases"/>
    <property type="match status" value="1"/>
</dbReference>
<protein>
    <submittedName>
        <fullName evidence="1">Glycogen debranching enzyme GlgX</fullName>
    </submittedName>
</protein>
<reference evidence="1" key="2">
    <citation type="journal article" date="2014" name="ISME J.">
        <title>Microbial stratification in low pH oxic and suboxic macroscopic growths along an acid mine drainage.</title>
        <authorList>
            <person name="Mendez-Garcia C."/>
            <person name="Mesa V."/>
            <person name="Sprenger R.R."/>
            <person name="Richter M."/>
            <person name="Diez M.S."/>
            <person name="Solano J."/>
            <person name="Bargiela R."/>
            <person name="Golyshina O.V."/>
            <person name="Manteca A."/>
            <person name="Ramos J.L."/>
            <person name="Gallego J.R."/>
            <person name="Llorente I."/>
            <person name="Martins Dos Santos V.A."/>
            <person name="Jensen O.N."/>
            <person name="Pelaez A.I."/>
            <person name="Sanchez J."/>
            <person name="Ferrer M."/>
        </authorList>
    </citation>
    <scope>NUCLEOTIDE SEQUENCE</scope>
</reference>
<dbReference type="InterPro" id="IPR013780">
    <property type="entry name" value="Glyco_hydro_b"/>
</dbReference>
<accession>T0ZHM5</accession>
<gene>
    <name evidence="1" type="ORF">B2A_08287</name>
</gene>